<feature type="non-terminal residue" evidence="1">
    <location>
        <position position="1"/>
    </location>
</feature>
<evidence type="ECO:0000313" key="2">
    <source>
        <dbReference type="Proteomes" id="UP000054359"/>
    </source>
</evidence>
<proteinExistence type="predicted"/>
<dbReference type="EMBL" id="KL866901">
    <property type="protein sequence ID" value="KFM83525.1"/>
    <property type="molecule type" value="Genomic_DNA"/>
</dbReference>
<organism evidence="1 2">
    <name type="scientific">Stegodyphus mimosarum</name>
    <name type="common">African social velvet spider</name>
    <dbReference type="NCBI Taxonomy" id="407821"/>
    <lineage>
        <taxon>Eukaryota</taxon>
        <taxon>Metazoa</taxon>
        <taxon>Ecdysozoa</taxon>
        <taxon>Arthropoda</taxon>
        <taxon>Chelicerata</taxon>
        <taxon>Arachnida</taxon>
        <taxon>Araneae</taxon>
        <taxon>Araneomorphae</taxon>
        <taxon>Entelegynae</taxon>
        <taxon>Eresoidea</taxon>
        <taxon>Eresidae</taxon>
        <taxon>Stegodyphus</taxon>
    </lineage>
</organism>
<keyword evidence="2" id="KW-1185">Reference proteome</keyword>
<dbReference type="AlphaFoldDB" id="A0A087V1N6"/>
<accession>A0A087V1N6</accession>
<gene>
    <name evidence="1" type="ORF">X975_13836</name>
</gene>
<protein>
    <submittedName>
        <fullName evidence="1">Uncharacterized protein</fullName>
    </submittedName>
</protein>
<sequence>ALERANQAKTSATDASVKVKNALETVDDILRAL</sequence>
<evidence type="ECO:0000313" key="1">
    <source>
        <dbReference type="EMBL" id="KFM83525.1"/>
    </source>
</evidence>
<name>A0A087V1N6_STEMI</name>
<reference evidence="1 2" key="1">
    <citation type="submission" date="2013-11" db="EMBL/GenBank/DDBJ databases">
        <title>Genome sequencing of Stegodyphus mimosarum.</title>
        <authorList>
            <person name="Bechsgaard J."/>
        </authorList>
    </citation>
    <scope>NUCLEOTIDE SEQUENCE [LARGE SCALE GENOMIC DNA]</scope>
</reference>
<feature type="non-terminal residue" evidence="1">
    <location>
        <position position="33"/>
    </location>
</feature>
<dbReference type="Proteomes" id="UP000054359">
    <property type="component" value="Unassembled WGS sequence"/>
</dbReference>